<keyword evidence="3" id="KW-1185">Reference proteome</keyword>
<dbReference type="Pfam" id="PF20419">
    <property type="entry name" value="DUF6701"/>
    <property type="match status" value="1"/>
</dbReference>
<proteinExistence type="predicted"/>
<organism evidence="2 3">
    <name type="scientific">Pseudidiomarina taiwanensis</name>
    <dbReference type="NCBI Taxonomy" id="337250"/>
    <lineage>
        <taxon>Bacteria</taxon>
        <taxon>Pseudomonadati</taxon>
        <taxon>Pseudomonadota</taxon>
        <taxon>Gammaproteobacteria</taxon>
        <taxon>Alteromonadales</taxon>
        <taxon>Idiomarinaceae</taxon>
        <taxon>Pseudidiomarina</taxon>
    </lineage>
</organism>
<evidence type="ECO:0000259" key="1">
    <source>
        <dbReference type="Pfam" id="PF20419"/>
    </source>
</evidence>
<evidence type="ECO:0000313" key="3">
    <source>
        <dbReference type="Proteomes" id="UP000288279"/>
    </source>
</evidence>
<name>A0A432ZKY9_9GAMM</name>
<dbReference type="InterPro" id="IPR046524">
    <property type="entry name" value="DUF6701"/>
</dbReference>
<dbReference type="AlphaFoldDB" id="A0A432ZKY9"/>
<gene>
    <name evidence="2" type="ORF">CWI83_06055</name>
</gene>
<feature type="domain" description="DUF6701" evidence="1">
    <location>
        <begin position="10"/>
        <end position="74"/>
    </location>
</feature>
<comment type="caution">
    <text evidence="2">The sequence shown here is derived from an EMBL/GenBank/DDBJ whole genome shotgun (WGS) entry which is preliminary data.</text>
</comment>
<accession>A0A432ZKY9</accession>
<sequence length="77" mass="8745">MHDINAPLLLDQTGAGNRTGTFDWIVNLQEVGLPWLGFSWTEECSPVLNPELNPCAPLQFGVYRGNDRIIYQRELGW</sequence>
<dbReference type="Proteomes" id="UP000288279">
    <property type="component" value="Unassembled WGS sequence"/>
</dbReference>
<dbReference type="OrthoDB" id="9790247at2"/>
<reference evidence="2 3" key="1">
    <citation type="journal article" date="2011" name="Front. Microbiol.">
        <title>Genomic signatures of strain selection and enhancement in Bacillus atrophaeus var. globigii, a historical biowarfare simulant.</title>
        <authorList>
            <person name="Gibbons H.S."/>
            <person name="Broomall S.M."/>
            <person name="McNew L.A."/>
            <person name="Daligault H."/>
            <person name="Chapman C."/>
            <person name="Bruce D."/>
            <person name="Karavis M."/>
            <person name="Krepps M."/>
            <person name="McGregor P.A."/>
            <person name="Hong C."/>
            <person name="Park K.H."/>
            <person name="Akmal A."/>
            <person name="Feldman A."/>
            <person name="Lin J.S."/>
            <person name="Chang W.E."/>
            <person name="Higgs B.W."/>
            <person name="Demirev P."/>
            <person name="Lindquist J."/>
            <person name="Liem A."/>
            <person name="Fochler E."/>
            <person name="Read T.D."/>
            <person name="Tapia R."/>
            <person name="Johnson S."/>
            <person name="Bishop-Lilly K.A."/>
            <person name="Detter C."/>
            <person name="Han C."/>
            <person name="Sozhamannan S."/>
            <person name="Rosenzweig C.N."/>
            <person name="Skowronski E.W."/>
        </authorList>
    </citation>
    <scope>NUCLEOTIDE SEQUENCE [LARGE SCALE GENOMIC DNA]</scope>
    <source>
        <strain evidence="2 3">PIT1</strain>
    </source>
</reference>
<protein>
    <recommendedName>
        <fullName evidence="1">DUF6701 domain-containing protein</fullName>
    </recommendedName>
</protein>
<dbReference type="EMBL" id="PIQG01000002">
    <property type="protein sequence ID" value="RUO78583.1"/>
    <property type="molecule type" value="Genomic_DNA"/>
</dbReference>
<evidence type="ECO:0000313" key="2">
    <source>
        <dbReference type="EMBL" id="RUO78583.1"/>
    </source>
</evidence>